<evidence type="ECO:0000313" key="8">
    <source>
        <dbReference type="Proteomes" id="UP000663852"/>
    </source>
</evidence>
<dbReference type="Pfam" id="PF07690">
    <property type="entry name" value="MFS_1"/>
    <property type="match status" value="1"/>
</dbReference>
<dbReference type="PANTHER" id="PTHR12778">
    <property type="entry name" value="SOLUTE CARRIER FAMILY 33 ACETYL-COA TRANSPORTER -RELATED"/>
    <property type="match status" value="1"/>
</dbReference>
<organism evidence="7 8">
    <name type="scientific">Adineta ricciae</name>
    <name type="common">Rotifer</name>
    <dbReference type="NCBI Taxonomy" id="249248"/>
    <lineage>
        <taxon>Eukaryota</taxon>
        <taxon>Metazoa</taxon>
        <taxon>Spiralia</taxon>
        <taxon>Gnathifera</taxon>
        <taxon>Rotifera</taxon>
        <taxon>Eurotatoria</taxon>
        <taxon>Bdelloidea</taxon>
        <taxon>Adinetida</taxon>
        <taxon>Adinetidae</taxon>
        <taxon>Adineta</taxon>
    </lineage>
</organism>
<comment type="subcellular location">
    <subcellularLocation>
        <location evidence="1">Membrane</location>
        <topology evidence="1">Multi-pass membrane protein</topology>
    </subcellularLocation>
</comment>
<proteinExistence type="predicted"/>
<dbReference type="PANTHER" id="PTHR12778:SF10">
    <property type="entry name" value="MAJOR FACILITATOR SUPERFAMILY DOMAIN-CONTAINING PROTEIN 3"/>
    <property type="match status" value="1"/>
</dbReference>
<evidence type="ECO:0000256" key="2">
    <source>
        <dbReference type="ARBA" id="ARBA00022448"/>
    </source>
</evidence>
<dbReference type="InterPro" id="IPR011701">
    <property type="entry name" value="MFS"/>
</dbReference>
<name>A0A815LPP6_ADIRI</name>
<feature type="transmembrane region" description="Helical" evidence="6">
    <location>
        <begin position="624"/>
        <end position="646"/>
    </location>
</feature>
<dbReference type="Gene3D" id="1.20.1250.20">
    <property type="entry name" value="MFS general substrate transporter like domains"/>
    <property type="match status" value="2"/>
</dbReference>
<dbReference type="InterPro" id="IPR004752">
    <property type="entry name" value="AmpG_permease/AT-1"/>
</dbReference>
<accession>A0A815LPP6</accession>
<dbReference type="Proteomes" id="UP000663852">
    <property type="component" value="Unassembled WGS sequence"/>
</dbReference>
<dbReference type="GO" id="GO:0016020">
    <property type="term" value="C:membrane"/>
    <property type="evidence" value="ECO:0007669"/>
    <property type="project" value="UniProtKB-SubCell"/>
</dbReference>
<feature type="transmembrane region" description="Helical" evidence="6">
    <location>
        <begin position="308"/>
        <end position="327"/>
    </location>
</feature>
<evidence type="ECO:0000256" key="4">
    <source>
        <dbReference type="ARBA" id="ARBA00022989"/>
    </source>
</evidence>
<dbReference type="InterPro" id="IPR036259">
    <property type="entry name" value="MFS_trans_sf"/>
</dbReference>
<keyword evidence="3 6" id="KW-0812">Transmembrane</keyword>
<evidence type="ECO:0000313" key="7">
    <source>
        <dbReference type="EMBL" id="CAF1413315.1"/>
    </source>
</evidence>
<feature type="transmembrane region" description="Helical" evidence="6">
    <location>
        <begin position="468"/>
        <end position="486"/>
    </location>
</feature>
<dbReference type="SUPFAM" id="SSF103473">
    <property type="entry name" value="MFS general substrate transporter"/>
    <property type="match status" value="1"/>
</dbReference>
<sequence length="660" mass="74458">MTSPVIIDLDSFNTNDMISAAKSLGYFYIQRSSASCGEVDDEKTLRILCDDFFSQSSQIKCSYGSSYIKSDHSDEQPFEKESFILNQTNTNPEIIFLKSLFQKCEQIGQRLEEILRPTNDPSSSSSSAALNTLELNHYSQTSEEIIKDENDTFLYEIHLLSTFHLEYFDASKQEWRSNLNLNDYILVTLPNLAYRYTSSDFDEDLSNYTMKYSYYSRNNLVKRRTYFLSLTENTGLRYFTFFYLYIMQGVPAGFSSTALANYLTAEGQTSSTIGTFVSLSGLPWALQFVWGPMIDRFQSSPMGRRRPWILLAQTCAFLASLGLLFVGDPPTQYLKTLVVAFFVHSIFASIQDASVDAQAITIISVRERGRINGIMRGGFLIGAAAGAAGLSWILRNKGYLTAAIINSSVLFFFTLLTVFIKEKSDDHLFPCSMKIKHRRKYQPVYDYSILKLFKELFKGLLSKQSLQLFIPIVIVYLSQAIFIRAYNIHLINVLGWTDTSVSILSGAYGTLIVVGVVLTSGWLADRIGARRLLLIVIIMHACYMLISNLIEPLWNRRPVATTVLILWSMMDPTLSAASMPVLMSLCQKHVEGSQFATYMSIVNLSDLLGAFISGQLQQFFPANVIGIGCGVLIIVALITVALSLWWSRKRLRKVKIEMKP</sequence>
<protein>
    <submittedName>
        <fullName evidence="7">Uncharacterized protein</fullName>
    </submittedName>
</protein>
<evidence type="ECO:0000256" key="3">
    <source>
        <dbReference type="ARBA" id="ARBA00022692"/>
    </source>
</evidence>
<comment type="caution">
    <text evidence="7">The sequence shown here is derived from an EMBL/GenBank/DDBJ whole genome shotgun (WGS) entry which is preliminary data.</text>
</comment>
<gene>
    <name evidence="7" type="ORF">EDS130_LOCUS36898</name>
</gene>
<dbReference type="GO" id="GO:0022857">
    <property type="term" value="F:transmembrane transporter activity"/>
    <property type="evidence" value="ECO:0007669"/>
    <property type="project" value="InterPro"/>
</dbReference>
<reference evidence="7" key="1">
    <citation type="submission" date="2021-02" db="EMBL/GenBank/DDBJ databases">
        <authorList>
            <person name="Nowell W R."/>
        </authorList>
    </citation>
    <scope>NUCLEOTIDE SEQUENCE</scope>
</reference>
<feature type="transmembrane region" description="Helical" evidence="6">
    <location>
        <begin position="506"/>
        <end position="524"/>
    </location>
</feature>
<evidence type="ECO:0000256" key="1">
    <source>
        <dbReference type="ARBA" id="ARBA00004141"/>
    </source>
</evidence>
<dbReference type="EMBL" id="CAJNOJ010000352">
    <property type="protein sequence ID" value="CAF1413315.1"/>
    <property type="molecule type" value="Genomic_DNA"/>
</dbReference>
<evidence type="ECO:0000256" key="5">
    <source>
        <dbReference type="ARBA" id="ARBA00023136"/>
    </source>
</evidence>
<keyword evidence="5 6" id="KW-0472">Membrane</keyword>
<keyword evidence="4 6" id="KW-1133">Transmembrane helix</keyword>
<feature type="transmembrane region" description="Helical" evidence="6">
    <location>
        <begin position="399"/>
        <end position="420"/>
    </location>
</feature>
<feature type="transmembrane region" description="Helical" evidence="6">
    <location>
        <begin position="531"/>
        <end position="550"/>
    </location>
</feature>
<feature type="transmembrane region" description="Helical" evidence="6">
    <location>
        <begin position="374"/>
        <end position="393"/>
    </location>
</feature>
<dbReference type="OrthoDB" id="10057316at2759"/>
<dbReference type="AlphaFoldDB" id="A0A815LPP6"/>
<evidence type="ECO:0000256" key="6">
    <source>
        <dbReference type="SAM" id="Phobius"/>
    </source>
</evidence>
<keyword evidence="2" id="KW-0813">Transport</keyword>